<dbReference type="HOGENOM" id="CLU_2962410_0_0_1"/>
<gene>
    <name evidence="1" type="ORF">CY34DRAFT_814441</name>
</gene>
<reference evidence="2" key="2">
    <citation type="submission" date="2015-01" db="EMBL/GenBank/DDBJ databases">
        <title>Evolutionary Origins and Diversification of the Mycorrhizal Mutualists.</title>
        <authorList>
            <consortium name="DOE Joint Genome Institute"/>
            <consortium name="Mycorrhizal Genomics Consortium"/>
            <person name="Kohler A."/>
            <person name="Kuo A."/>
            <person name="Nagy L.G."/>
            <person name="Floudas D."/>
            <person name="Copeland A."/>
            <person name="Barry K.W."/>
            <person name="Cichocki N."/>
            <person name="Veneault-Fourrey C."/>
            <person name="LaButti K."/>
            <person name="Lindquist E.A."/>
            <person name="Lipzen A."/>
            <person name="Lundell T."/>
            <person name="Morin E."/>
            <person name="Murat C."/>
            <person name="Riley R."/>
            <person name="Ohm R."/>
            <person name="Sun H."/>
            <person name="Tunlid A."/>
            <person name="Henrissat B."/>
            <person name="Grigoriev I.V."/>
            <person name="Hibbett D.S."/>
            <person name="Martin F."/>
        </authorList>
    </citation>
    <scope>NUCLEOTIDE SEQUENCE [LARGE SCALE GENOMIC DNA]</scope>
    <source>
        <strain evidence="2">UH-Slu-Lm8-n1</strain>
    </source>
</reference>
<accession>A0A0C9Z3V6</accession>
<protein>
    <submittedName>
        <fullName evidence="1">Uncharacterized protein</fullName>
    </submittedName>
</protein>
<dbReference type="AlphaFoldDB" id="A0A0C9Z3V6"/>
<keyword evidence="2" id="KW-1185">Reference proteome</keyword>
<evidence type="ECO:0000313" key="1">
    <source>
        <dbReference type="EMBL" id="KIK32055.1"/>
    </source>
</evidence>
<dbReference type="EMBL" id="KN836437">
    <property type="protein sequence ID" value="KIK32055.1"/>
    <property type="molecule type" value="Genomic_DNA"/>
</dbReference>
<reference evidence="1 2" key="1">
    <citation type="submission" date="2014-04" db="EMBL/GenBank/DDBJ databases">
        <authorList>
            <consortium name="DOE Joint Genome Institute"/>
            <person name="Kuo A."/>
            <person name="Ruytinx J."/>
            <person name="Rineau F."/>
            <person name="Colpaert J."/>
            <person name="Kohler A."/>
            <person name="Nagy L.G."/>
            <person name="Floudas D."/>
            <person name="Copeland A."/>
            <person name="Barry K.W."/>
            <person name="Cichocki N."/>
            <person name="Veneault-Fourrey C."/>
            <person name="LaButti K."/>
            <person name="Lindquist E.A."/>
            <person name="Lipzen A."/>
            <person name="Lundell T."/>
            <person name="Morin E."/>
            <person name="Murat C."/>
            <person name="Sun H."/>
            <person name="Tunlid A."/>
            <person name="Henrissat B."/>
            <person name="Grigoriev I.V."/>
            <person name="Hibbett D.S."/>
            <person name="Martin F."/>
            <person name="Nordberg H.P."/>
            <person name="Cantor M.N."/>
            <person name="Hua S.X."/>
        </authorList>
    </citation>
    <scope>NUCLEOTIDE SEQUENCE [LARGE SCALE GENOMIC DNA]</scope>
    <source>
        <strain evidence="1 2">UH-Slu-Lm8-n1</strain>
    </source>
</reference>
<dbReference type="Proteomes" id="UP000054485">
    <property type="component" value="Unassembled WGS sequence"/>
</dbReference>
<proteinExistence type="predicted"/>
<sequence>MTKRCHEQGSNDSVMIIQGGSRALERVIHHTYCEHAVRLRMHAIDIRRLANSGTISSLQ</sequence>
<organism evidence="1 2">
    <name type="scientific">Suillus luteus UH-Slu-Lm8-n1</name>
    <dbReference type="NCBI Taxonomy" id="930992"/>
    <lineage>
        <taxon>Eukaryota</taxon>
        <taxon>Fungi</taxon>
        <taxon>Dikarya</taxon>
        <taxon>Basidiomycota</taxon>
        <taxon>Agaricomycotina</taxon>
        <taxon>Agaricomycetes</taxon>
        <taxon>Agaricomycetidae</taxon>
        <taxon>Boletales</taxon>
        <taxon>Suillineae</taxon>
        <taxon>Suillaceae</taxon>
        <taxon>Suillus</taxon>
    </lineage>
</organism>
<evidence type="ECO:0000313" key="2">
    <source>
        <dbReference type="Proteomes" id="UP000054485"/>
    </source>
</evidence>
<dbReference type="InParanoid" id="A0A0C9Z3V6"/>
<name>A0A0C9Z3V6_9AGAM</name>